<comment type="subcellular location">
    <subcellularLocation>
        <location evidence="2">Membrane</location>
        <topology evidence="2">Multi-pass membrane protein</topology>
    </subcellularLocation>
</comment>
<feature type="transmembrane region" description="Helical" evidence="11">
    <location>
        <begin position="93"/>
        <end position="115"/>
    </location>
</feature>
<dbReference type="GO" id="GO:0004222">
    <property type="term" value="F:metalloendopeptidase activity"/>
    <property type="evidence" value="ECO:0007669"/>
    <property type="project" value="InterPro"/>
</dbReference>
<reference evidence="14" key="1">
    <citation type="submission" date="2017-09" db="EMBL/GenBank/DDBJ databases">
        <title>Depth-based differentiation of microbial function through sediment-hosted aquifers and enrichment of novel symbionts in the deep terrestrial subsurface.</title>
        <authorList>
            <person name="Probst A.J."/>
            <person name="Ladd B."/>
            <person name="Jarett J.K."/>
            <person name="Geller-Mcgrath D.E."/>
            <person name="Sieber C.M.K."/>
            <person name="Emerson J.B."/>
            <person name="Anantharaman K."/>
            <person name="Thomas B.C."/>
            <person name="Malmstrom R."/>
            <person name="Stieglmeier M."/>
            <person name="Klingl A."/>
            <person name="Woyke T."/>
            <person name="Ryan C.M."/>
            <person name="Banfield J.F."/>
        </authorList>
    </citation>
    <scope>NUCLEOTIDE SEQUENCE [LARGE SCALE GENOMIC DNA]</scope>
</reference>
<proteinExistence type="inferred from homology"/>
<evidence type="ECO:0000259" key="12">
    <source>
        <dbReference type="Pfam" id="PF02163"/>
    </source>
</evidence>
<evidence type="ECO:0000313" key="13">
    <source>
        <dbReference type="EMBL" id="PIS22171.1"/>
    </source>
</evidence>
<evidence type="ECO:0000256" key="7">
    <source>
        <dbReference type="ARBA" id="ARBA00022833"/>
    </source>
</evidence>
<comment type="caution">
    <text evidence="13">The sequence shown here is derived from an EMBL/GenBank/DDBJ whole genome shotgun (WGS) entry which is preliminary data.</text>
</comment>
<evidence type="ECO:0000256" key="11">
    <source>
        <dbReference type="SAM" id="Phobius"/>
    </source>
</evidence>
<keyword evidence="6" id="KW-0378">Hydrolase</keyword>
<dbReference type="Gene3D" id="2.30.42.10">
    <property type="match status" value="1"/>
</dbReference>
<keyword evidence="4" id="KW-0645">Protease</keyword>
<sequence length="377" mass="41308">MITLIVFILILSLLILIHELGHFFVARKMDVRVDEFGLGIPPRIWGKKIGNTVYTINALPFGGFVKLAGEDENEVFDKNDLGNFANINPWKRILILVAGVTMNVVLAVTVFYIFFGINNFRTSSLPLLYDYNFKYGRVIKNNTVIFGFEEGSVTQKAGVGLGESIVEINGNRVFNVYDVRYQVKDKVGKEIWVKLLDTKKIKSAVREVKIVPTADSKGNGFLGVALATSISIDYGGSLISKVTSGFQHAFNILGYSLSTFSQLISSSVTQKSVEPVSMGVSGPVGIFSVVGIILSYKGLDAVLGLLDFIAILSLSLAFINILPIPALDGGRIIFVLFEALTKKKVSPKFENNLHKWGMIGLLALTVVITTKDVVNLF</sequence>
<evidence type="ECO:0000313" key="14">
    <source>
        <dbReference type="Proteomes" id="UP000231252"/>
    </source>
</evidence>
<keyword evidence="9" id="KW-0482">Metalloprotease</keyword>
<keyword evidence="5 11" id="KW-0812">Transmembrane</keyword>
<dbReference type="InterPro" id="IPR004387">
    <property type="entry name" value="Pept_M50_Zn"/>
</dbReference>
<dbReference type="PANTHER" id="PTHR42837">
    <property type="entry name" value="REGULATOR OF SIGMA-E PROTEASE RSEP"/>
    <property type="match status" value="1"/>
</dbReference>
<feature type="transmembrane region" description="Helical" evidence="11">
    <location>
        <begin position="302"/>
        <end position="322"/>
    </location>
</feature>
<organism evidence="13 14">
    <name type="scientific">candidate division WWE3 bacterium CG08_land_8_20_14_0_20_41_10</name>
    <dbReference type="NCBI Taxonomy" id="1975085"/>
    <lineage>
        <taxon>Bacteria</taxon>
        <taxon>Katanobacteria</taxon>
    </lineage>
</organism>
<feature type="domain" description="Peptidase M50" evidence="12">
    <location>
        <begin position="7"/>
        <end position="364"/>
    </location>
</feature>
<dbReference type="Proteomes" id="UP000231252">
    <property type="component" value="Unassembled WGS sequence"/>
</dbReference>
<feature type="transmembrane region" description="Helical" evidence="11">
    <location>
        <begin position="276"/>
        <end position="296"/>
    </location>
</feature>
<dbReference type="GO" id="GO:0016020">
    <property type="term" value="C:membrane"/>
    <property type="evidence" value="ECO:0007669"/>
    <property type="project" value="UniProtKB-SubCell"/>
</dbReference>
<dbReference type="EMBL" id="PEYU01000076">
    <property type="protein sequence ID" value="PIS22171.1"/>
    <property type="molecule type" value="Genomic_DNA"/>
</dbReference>
<evidence type="ECO:0000256" key="8">
    <source>
        <dbReference type="ARBA" id="ARBA00022989"/>
    </source>
</evidence>
<name>A0A2H0XBD9_UNCKA</name>
<dbReference type="SUPFAM" id="SSF50156">
    <property type="entry name" value="PDZ domain-like"/>
    <property type="match status" value="1"/>
</dbReference>
<gene>
    <name evidence="13" type="ORF">COT50_03520</name>
</gene>
<dbReference type="CDD" id="cd06163">
    <property type="entry name" value="S2P-M50_PDZ_RseP-like"/>
    <property type="match status" value="1"/>
</dbReference>
<evidence type="ECO:0000256" key="9">
    <source>
        <dbReference type="ARBA" id="ARBA00023049"/>
    </source>
</evidence>
<evidence type="ECO:0000256" key="3">
    <source>
        <dbReference type="ARBA" id="ARBA00007931"/>
    </source>
</evidence>
<dbReference type="InterPro" id="IPR036034">
    <property type="entry name" value="PDZ_sf"/>
</dbReference>
<evidence type="ECO:0000256" key="5">
    <source>
        <dbReference type="ARBA" id="ARBA00022692"/>
    </source>
</evidence>
<dbReference type="InterPro" id="IPR008915">
    <property type="entry name" value="Peptidase_M50"/>
</dbReference>
<protein>
    <recommendedName>
        <fullName evidence="12">Peptidase M50 domain-containing protein</fullName>
    </recommendedName>
</protein>
<comment type="similarity">
    <text evidence="3">Belongs to the peptidase M50B family.</text>
</comment>
<comment type="cofactor">
    <cofactor evidence="1">
        <name>Zn(2+)</name>
        <dbReference type="ChEBI" id="CHEBI:29105"/>
    </cofactor>
</comment>
<evidence type="ECO:0000256" key="10">
    <source>
        <dbReference type="ARBA" id="ARBA00023136"/>
    </source>
</evidence>
<keyword evidence="10 11" id="KW-0472">Membrane</keyword>
<accession>A0A2H0XBD9</accession>
<evidence type="ECO:0000256" key="4">
    <source>
        <dbReference type="ARBA" id="ARBA00022670"/>
    </source>
</evidence>
<dbReference type="AlphaFoldDB" id="A0A2H0XBD9"/>
<evidence type="ECO:0000256" key="1">
    <source>
        <dbReference type="ARBA" id="ARBA00001947"/>
    </source>
</evidence>
<keyword evidence="7" id="KW-0862">Zinc</keyword>
<evidence type="ECO:0000256" key="2">
    <source>
        <dbReference type="ARBA" id="ARBA00004141"/>
    </source>
</evidence>
<keyword evidence="8 11" id="KW-1133">Transmembrane helix</keyword>
<evidence type="ECO:0000256" key="6">
    <source>
        <dbReference type="ARBA" id="ARBA00022801"/>
    </source>
</evidence>
<dbReference type="PANTHER" id="PTHR42837:SF2">
    <property type="entry name" value="MEMBRANE METALLOPROTEASE ARASP2, CHLOROPLASTIC-RELATED"/>
    <property type="match status" value="1"/>
</dbReference>
<dbReference type="GO" id="GO:0006508">
    <property type="term" value="P:proteolysis"/>
    <property type="evidence" value="ECO:0007669"/>
    <property type="project" value="UniProtKB-KW"/>
</dbReference>
<dbReference type="Pfam" id="PF02163">
    <property type="entry name" value="Peptidase_M50"/>
    <property type="match status" value="1"/>
</dbReference>